<dbReference type="Gene3D" id="3.20.20.370">
    <property type="entry name" value="Glycoside hydrolase/deacetylase"/>
    <property type="match status" value="1"/>
</dbReference>
<dbReference type="PROSITE" id="PS51677">
    <property type="entry name" value="NODB"/>
    <property type="match status" value="1"/>
</dbReference>
<dbReference type="InterPro" id="IPR050248">
    <property type="entry name" value="Polysacc_deacetylase_ArnD"/>
</dbReference>
<dbReference type="PANTHER" id="PTHR10587:SF133">
    <property type="entry name" value="CHITIN DEACETYLASE 1-RELATED"/>
    <property type="match status" value="1"/>
</dbReference>
<feature type="compositionally biased region" description="Low complexity" evidence="3">
    <location>
        <begin position="61"/>
        <end position="104"/>
    </location>
</feature>
<dbReference type="SUPFAM" id="SSF88713">
    <property type="entry name" value="Glycoside hydrolase/deacetylase"/>
    <property type="match status" value="1"/>
</dbReference>
<feature type="compositionally biased region" description="Low complexity" evidence="3">
    <location>
        <begin position="35"/>
        <end position="44"/>
    </location>
</feature>
<evidence type="ECO:0000259" key="4">
    <source>
        <dbReference type="PROSITE" id="PS51677"/>
    </source>
</evidence>
<dbReference type="GO" id="GO:0016810">
    <property type="term" value="F:hydrolase activity, acting on carbon-nitrogen (but not peptide) bonds"/>
    <property type="evidence" value="ECO:0007669"/>
    <property type="project" value="InterPro"/>
</dbReference>
<keyword evidence="6" id="KW-1185">Reference proteome</keyword>
<keyword evidence="2" id="KW-0378">Hydrolase</keyword>
<dbReference type="GO" id="GO:0005975">
    <property type="term" value="P:carbohydrate metabolic process"/>
    <property type="evidence" value="ECO:0007669"/>
    <property type="project" value="InterPro"/>
</dbReference>
<feature type="compositionally biased region" description="Pro residues" evidence="3">
    <location>
        <begin position="48"/>
        <end position="60"/>
    </location>
</feature>
<dbReference type="GO" id="GO:0016020">
    <property type="term" value="C:membrane"/>
    <property type="evidence" value="ECO:0007669"/>
    <property type="project" value="TreeGrafter"/>
</dbReference>
<evidence type="ECO:0000313" key="6">
    <source>
        <dbReference type="Proteomes" id="UP000617734"/>
    </source>
</evidence>
<dbReference type="InterPro" id="IPR002509">
    <property type="entry name" value="NODB_dom"/>
</dbReference>
<gene>
    <name evidence="5" type="ORF">GCM10018781_20230</name>
</gene>
<dbReference type="AlphaFoldDB" id="A0A919KNC5"/>
<dbReference type="InterPro" id="IPR011330">
    <property type="entry name" value="Glyco_hydro/deAcase_b/a-brl"/>
</dbReference>
<protein>
    <recommendedName>
        <fullName evidence="4">NodB homology domain-containing protein</fullName>
    </recommendedName>
</protein>
<organism evidence="5 6">
    <name type="scientific">Kitasatospora indigofera</name>
    <dbReference type="NCBI Taxonomy" id="67307"/>
    <lineage>
        <taxon>Bacteria</taxon>
        <taxon>Bacillati</taxon>
        <taxon>Actinomycetota</taxon>
        <taxon>Actinomycetes</taxon>
        <taxon>Kitasatosporales</taxon>
        <taxon>Streptomycetaceae</taxon>
        <taxon>Kitasatospora</taxon>
    </lineage>
</organism>
<evidence type="ECO:0000256" key="1">
    <source>
        <dbReference type="ARBA" id="ARBA00022723"/>
    </source>
</evidence>
<reference evidence="5" key="2">
    <citation type="submission" date="2020-09" db="EMBL/GenBank/DDBJ databases">
        <authorList>
            <person name="Sun Q."/>
            <person name="Ohkuma M."/>
        </authorList>
    </citation>
    <scope>NUCLEOTIDE SEQUENCE</scope>
    <source>
        <strain evidence="5">JCM 4646</strain>
    </source>
</reference>
<dbReference type="PANTHER" id="PTHR10587">
    <property type="entry name" value="GLYCOSYL TRANSFERASE-RELATED"/>
    <property type="match status" value="1"/>
</dbReference>
<evidence type="ECO:0000256" key="3">
    <source>
        <dbReference type="SAM" id="MobiDB-lite"/>
    </source>
</evidence>
<name>A0A919KNC5_9ACTN</name>
<dbReference type="Pfam" id="PF01522">
    <property type="entry name" value="Polysacc_deac_1"/>
    <property type="match status" value="1"/>
</dbReference>
<sequence length="340" mass="34158">MVAAGAALLSVSGCGRPDFQQGESVAWPGSGAFGAGLDAGAVPAGGDGPPPERPPAPAPGPSRGSPSAAGSSAGPGANQAAGSVRSPAPSAASSAASSAVSSPAGGPGPGHGTPSVQGAGASPAAAPSATAPAPAPAPRALDQAQNRTVSELSPDRRVVAITVDDGPDPRYTPAVLALLRQYGIRATFFVIGQNAAEYPSLIRAIADGGHHLANHTWSHPELRRLSEAKVRTELQRTSELLERATGRATTWFRAPGGDWSPVTMKVCSELGLRPMSWSVDPQDWARPGTAAITSRVLGGVRPGAIVLNHDGGGDRSQTVAALRAYLPALIDKGYAFTAPP</sequence>
<proteinExistence type="predicted"/>
<evidence type="ECO:0000256" key="2">
    <source>
        <dbReference type="ARBA" id="ARBA00022801"/>
    </source>
</evidence>
<comment type="caution">
    <text evidence="5">The sequence shown here is derived from an EMBL/GenBank/DDBJ whole genome shotgun (WGS) entry which is preliminary data.</text>
</comment>
<feature type="compositionally biased region" description="Low complexity" evidence="3">
    <location>
        <begin position="118"/>
        <end position="132"/>
    </location>
</feature>
<feature type="region of interest" description="Disordered" evidence="3">
    <location>
        <begin position="10"/>
        <end position="153"/>
    </location>
</feature>
<accession>A0A919KNC5</accession>
<dbReference type="GO" id="GO:0046872">
    <property type="term" value="F:metal ion binding"/>
    <property type="evidence" value="ECO:0007669"/>
    <property type="project" value="UniProtKB-KW"/>
</dbReference>
<evidence type="ECO:0000313" key="5">
    <source>
        <dbReference type="EMBL" id="GHH66379.1"/>
    </source>
</evidence>
<feature type="domain" description="NodB homology" evidence="4">
    <location>
        <begin position="157"/>
        <end position="337"/>
    </location>
</feature>
<reference evidence="5" key="1">
    <citation type="journal article" date="2014" name="Int. J. Syst. Evol. Microbiol.">
        <title>Complete genome sequence of Corynebacterium casei LMG S-19264T (=DSM 44701T), isolated from a smear-ripened cheese.</title>
        <authorList>
            <consortium name="US DOE Joint Genome Institute (JGI-PGF)"/>
            <person name="Walter F."/>
            <person name="Albersmeier A."/>
            <person name="Kalinowski J."/>
            <person name="Ruckert C."/>
        </authorList>
    </citation>
    <scope>NUCLEOTIDE SEQUENCE</scope>
    <source>
        <strain evidence="5">JCM 4646</strain>
    </source>
</reference>
<keyword evidence="1" id="KW-0479">Metal-binding</keyword>
<dbReference type="EMBL" id="BNBO01000007">
    <property type="protein sequence ID" value="GHH66379.1"/>
    <property type="molecule type" value="Genomic_DNA"/>
</dbReference>
<dbReference type="CDD" id="cd10917">
    <property type="entry name" value="CE4_NodB_like_6s_7s"/>
    <property type="match status" value="1"/>
</dbReference>
<dbReference type="Proteomes" id="UP000617734">
    <property type="component" value="Unassembled WGS sequence"/>
</dbReference>